<proteinExistence type="predicted"/>
<gene>
    <name evidence="1" type="ORF">BofuT4_uP127640.1</name>
</gene>
<name>G2YSW8_BOTF4</name>
<dbReference type="AlphaFoldDB" id="G2YSW8"/>
<protein>
    <submittedName>
        <fullName evidence="1">Uncharacterized protein</fullName>
    </submittedName>
</protein>
<accession>G2YSW8</accession>
<dbReference type="Proteomes" id="UP000008177">
    <property type="component" value="Unplaced contigs"/>
</dbReference>
<dbReference type="InParanoid" id="G2YSW8"/>
<organism evidence="1 2">
    <name type="scientific">Botryotinia fuckeliana (strain T4)</name>
    <name type="common">Noble rot fungus</name>
    <name type="synonym">Botrytis cinerea</name>
    <dbReference type="NCBI Taxonomy" id="999810"/>
    <lineage>
        <taxon>Eukaryota</taxon>
        <taxon>Fungi</taxon>
        <taxon>Dikarya</taxon>
        <taxon>Ascomycota</taxon>
        <taxon>Pezizomycotina</taxon>
        <taxon>Leotiomycetes</taxon>
        <taxon>Helotiales</taxon>
        <taxon>Sclerotiniaceae</taxon>
        <taxon>Botrytis</taxon>
    </lineage>
</organism>
<dbReference type="HOGENOM" id="CLU_3299291_0_0_1"/>
<sequence>MNMSQTPFAPIQLISRESSTASLDNTTIVRAVQYQIGSLF</sequence>
<reference evidence="2" key="1">
    <citation type="journal article" date="2011" name="PLoS Genet.">
        <title>Genomic analysis of the necrotrophic fungal pathogens Sclerotinia sclerotiorum and Botrytis cinerea.</title>
        <authorList>
            <person name="Amselem J."/>
            <person name="Cuomo C.A."/>
            <person name="van Kan J.A."/>
            <person name="Viaud M."/>
            <person name="Benito E.P."/>
            <person name="Couloux A."/>
            <person name="Coutinho P.M."/>
            <person name="de Vries R.P."/>
            <person name="Dyer P.S."/>
            <person name="Fillinger S."/>
            <person name="Fournier E."/>
            <person name="Gout L."/>
            <person name="Hahn M."/>
            <person name="Kohn L."/>
            <person name="Lapalu N."/>
            <person name="Plummer K.M."/>
            <person name="Pradier J.M."/>
            <person name="Quevillon E."/>
            <person name="Sharon A."/>
            <person name="Simon A."/>
            <person name="ten Have A."/>
            <person name="Tudzynski B."/>
            <person name="Tudzynski P."/>
            <person name="Wincker P."/>
            <person name="Andrew M."/>
            <person name="Anthouard V."/>
            <person name="Beever R.E."/>
            <person name="Beffa R."/>
            <person name="Benoit I."/>
            <person name="Bouzid O."/>
            <person name="Brault B."/>
            <person name="Chen Z."/>
            <person name="Choquer M."/>
            <person name="Collemare J."/>
            <person name="Cotton P."/>
            <person name="Danchin E.G."/>
            <person name="Da Silva C."/>
            <person name="Gautier A."/>
            <person name="Giraud C."/>
            <person name="Giraud T."/>
            <person name="Gonzalez C."/>
            <person name="Grossetete S."/>
            <person name="Guldener U."/>
            <person name="Henrissat B."/>
            <person name="Howlett B.J."/>
            <person name="Kodira C."/>
            <person name="Kretschmer M."/>
            <person name="Lappartient A."/>
            <person name="Leroch M."/>
            <person name="Levis C."/>
            <person name="Mauceli E."/>
            <person name="Neuveglise C."/>
            <person name="Oeser B."/>
            <person name="Pearson M."/>
            <person name="Poulain J."/>
            <person name="Poussereau N."/>
            <person name="Quesneville H."/>
            <person name="Rascle C."/>
            <person name="Schumacher J."/>
            <person name="Segurens B."/>
            <person name="Sexton A."/>
            <person name="Silva E."/>
            <person name="Sirven C."/>
            <person name="Soanes D.M."/>
            <person name="Talbot N.J."/>
            <person name="Templeton M."/>
            <person name="Yandava C."/>
            <person name="Yarden O."/>
            <person name="Zeng Q."/>
            <person name="Rollins J.A."/>
            <person name="Lebrun M.H."/>
            <person name="Dickman M."/>
        </authorList>
    </citation>
    <scope>NUCLEOTIDE SEQUENCE [LARGE SCALE GENOMIC DNA]</scope>
    <source>
        <strain evidence="2">T4</strain>
    </source>
</reference>
<dbReference type="EMBL" id="FQ790351">
    <property type="protein sequence ID" value="CCD54716.1"/>
    <property type="molecule type" value="Genomic_DNA"/>
</dbReference>
<evidence type="ECO:0000313" key="2">
    <source>
        <dbReference type="Proteomes" id="UP000008177"/>
    </source>
</evidence>
<evidence type="ECO:0000313" key="1">
    <source>
        <dbReference type="EMBL" id="CCD54716.1"/>
    </source>
</evidence>